<evidence type="ECO:0000313" key="3">
    <source>
        <dbReference type="Proteomes" id="UP001165060"/>
    </source>
</evidence>
<feature type="compositionally biased region" description="Pro residues" evidence="1">
    <location>
        <begin position="37"/>
        <end position="58"/>
    </location>
</feature>
<feature type="region of interest" description="Disordered" evidence="1">
    <location>
        <begin position="152"/>
        <end position="187"/>
    </location>
</feature>
<gene>
    <name evidence="2" type="ORF">TeGR_g5887</name>
</gene>
<feature type="region of interest" description="Disordered" evidence="1">
    <location>
        <begin position="33"/>
        <end position="111"/>
    </location>
</feature>
<keyword evidence="3" id="KW-1185">Reference proteome</keyword>
<sequence length="342" mass="33962">MLLLELALAPPSPTPALPARLLPLLSQHVALQAASLPSPPRSPPPAPPPTLVASPPPAAVAGSDASHAEDASHTSSLTAATLLPPSEPQGVVEGRSSPPPTIPLPSDDDAMDDAMSAITMVPLPPSPSPSSSSSDDESALLAAALALSLEPATAPPPTLADDPLFTSLAHLPPATFDPRDPGYPHAKPAALLGALAELMRRSAPSCGRPGSGAALLGAAGLLLSRLSGSASEPAGEADPASPPSPEGGGKAEGAAEALESKGLHRRARAAREREEEGRGRGGRALRDATAGNLEVLLGLIGRFLPLEGGRAGTPPPPPPPPPPAAEEPAPSSPGPVPPSPPP</sequence>
<protein>
    <submittedName>
        <fullName evidence="2">Uncharacterized protein</fullName>
    </submittedName>
</protein>
<evidence type="ECO:0000256" key="1">
    <source>
        <dbReference type="SAM" id="MobiDB-lite"/>
    </source>
</evidence>
<dbReference type="Proteomes" id="UP001165060">
    <property type="component" value="Unassembled WGS sequence"/>
</dbReference>
<feature type="compositionally biased region" description="Basic and acidic residues" evidence="1">
    <location>
        <begin position="269"/>
        <end position="279"/>
    </location>
</feature>
<proteinExistence type="predicted"/>
<feature type="compositionally biased region" description="Pro residues" evidence="1">
    <location>
        <begin position="313"/>
        <end position="342"/>
    </location>
</feature>
<evidence type="ECO:0000313" key="2">
    <source>
        <dbReference type="EMBL" id="GMI20512.1"/>
    </source>
</evidence>
<comment type="caution">
    <text evidence="2">The sequence shown here is derived from an EMBL/GenBank/DDBJ whole genome shotgun (WGS) entry which is preliminary data.</text>
</comment>
<feature type="compositionally biased region" description="Low complexity" evidence="1">
    <location>
        <begin position="129"/>
        <end position="138"/>
    </location>
</feature>
<feature type="region of interest" description="Disordered" evidence="1">
    <location>
        <begin position="305"/>
        <end position="342"/>
    </location>
</feature>
<feature type="compositionally biased region" description="Low complexity" evidence="1">
    <location>
        <begin position="227"/>
        <end position="239"/>
    </location>
</feature>
<name>A0ABQ6M6Q9_9STRA</name>
<organism evidence="2 3">
    <name type="scientific">Tetraparma gracilis</name>
    <dbReference type="NCBI Taxonomy" id="2962635"/>
    <lineage>
        <taxon>Eukaryota</taxon>
        <taxon>Sar</taxon>
        <taxon>Stramenopiles</taxon>
        <taxon>Ochrophyta</taxon>
        <taxon>Bolidophyceae</taxon>
        <taxon>Parmales</taxon>
        <taxon>Triparmaceae</taxon>
        <taxon>Tetraparma</taxon>
    </lineage>
</organism>
<feature type="non-terminal residue" evidence="2">
    <location>
        <position position="342"/>
    </location>
</feature>
<feature type="region of interest" description="Disordered" evidence="1">
    <location>
        <begin position="227"/>
        <end position="289"/>
    </location>
</feature>
<dbReference type="EMBL" id="BRYB01001207">
    <property type="protein sequence ID" value="GMI20512.1"/>
    <property type="molecule type" value="Genomic_DNA"/>
</dbReference>
<accession>A0ABQ6M6Q9</accession>
<feature type="region of interest" description="Disordered" evidence="1">
    <location>
        <begin position="119"/>
        <end position="138"/>
    </location>
</feature>
<reference evidence="2 3" key="1">
    <citation type="journal article" date="2023" name="Commun. Biol.">
        <title>Genome analysis of Parmales, the sister group of diatoms, reveals the evolutionary specialization of diatoms from phago-mixotrophs to photoautotrophs.</title>
        <authorList>
            <person name="Ban H."/>
            <person name="Sato S."/>
            <person name="Yoshikawa S."/>
            <person name="Yamada K."/>
            <person name="Nakamura Y."/>
            <person name="Ichinomiya M."/>
            <person name="Sato N."/>
            <person name="Blanc-Mathieu R."/>
            <person name="Endo H."/>
            <person name="Kuwata A."/>
            <person name="Ogata H."/>
        </authorList>
    </citation>
    <scope>NUCLEOTIDE SEQUENCE [LARGE SCALE GENOMIC DNA]</scope>
</reference>